<organism evidence="1 2">
    <name type="scientific">Durusdinium trenchii</name>
    <dbReference type="NCBI Taxonomy" id="1381693"/>
    <lineage>
        <taxon>Eukaryota</taxon>
        <taxon>Sar</taxon>
        <taxon>Alveolata</taxon>
        <taxon>Dinophyceae</taxon>
        <taxon>Suessiales</taxon>
        <taxon>Symbiodiniaceae</taxon>
        <taxon>Durusdinium</taxon>
    </lineage>
</organism>
<sequence>MCFSYFFIILEQQGDHDRNLFLEEAESNTDFPEALFCPALSALPFRFFLLDPKHPDLPIVLCSEGFSSDQEELLLSRFESVFLNARPSAKTKASATLPDLWSAARDGLFCEYPMSCELLVDADLQSKSGELVNCLITLKQVELDDEMFVAGVAHPRGLETNDQCFDRAVEVMASEFFFSAPMKRQTAADE</sequence>
<protein>
    <submittedName>
        <fullName evidence="1">Uncharacterized protein</fullName>
    </submittedName>
</protein>
<reference evidence="1 2" key="1">
    <citation type="submission" date="2024-02" db="EMBL/GenBank/DDBJ databases">
        <authorList>
            <person name="Chen Y."/>
            <person name="Shah S."/>
            <person name="Dougan E. K."/>
            <person name="Thang M."/>
            <person name="Chan C."/>
        </authorList>
    </citation>
    <scope>NUCLEOTIDE SEQUENCE [LARGE SCALE GENOMIC DNA]</scope>
</reference>
<dbReference type="EMBL" id="CAXAMM010039351">
    <property type="protein sequence ID" value="CAK9085852.1"/>
    <property type="molecule type" value="Genomic_DNA"/>
</dbReference>
<comment type="caution">
    <text evidence="1">The sequence shown here is derived from an EMBL/GenBank/DDBJ whole genome shotgun (WGS) entry which is preliminary data.</text>
</comment>
<name>A0ABP0QFR8_9DINO</name>
<dbReference type="Proteomes" id="UP001642464">
    <property type="component" value="Unassembled WGS sequence"/>
</dbReference>
<evidence type="ECO:0000313" key="2">
    <source>
        <dbReference type="Proteomes" id="UP001642464"/>
    </source>
</evidence>
<proteinExistence type="predicted"/>
<gene>
    <name evidence="1" type="ORF">SCF082_LOCUS40659</name>
</gene>
<accession>A0ABP0QFR8</accession>
<evidence type="ECO:0000313" key="1">
    <source>
        <dbReference type="EMBL" id="CAK9085852.1"/>
    </source>
</evidence>
<keyword evidence="2" id="KW-1185">Reference proteome</keyword>